<feature type="compositionally biased region" description="Basic and acidic residues" evidence="1">
    <location>
        <begin position="82"/>
        <end position="95"/>
    </location>
</feature>
<accession>A0ABP1BAW6</accession>
<feature type="region of interest" description="Disordered" evidence="1">
    <location>
        <begin position="121"/>
        <end position="161"/>
    </location>
</feature>
<evidence type="ECO:0000256" key="1">
    <source>
        <dbReference type="SAM" id="MobiDB-lite"/>
    </source>
</evidence>
<gene>
    <name evidence="2" type="ORF">CSSPJE1EN2_LOCUS14719</name>
</gene>
<feature type="compositionally biased region" description="Basic and acidic residues" evidence="1">
    <location>
        <begin position="131"/>
        <end position="149"/>
    </location>
</feature>
<evidence type="ECO:0000313" key="3">
    <source>
        <dbReference type="Proteomes" id="UP001497522"/>
    </source>
</evidence>
<feature type="region of interest" description="Disordered" evidence="1">
    <location>
        <begin position="1"/>
        <end position="106"/>
    </location>
</feature>
<sequence length="161" mass="17772">MASHVREQNSSAVLRHEAQALGTNQGGAPSKHPRNLTSAPSSGKDPSKTQSSKQSSDLEQRWTSVEVPETRRAADPTPSLGRAEEGTRADGKKPPEGATTPKNNIFFELPELDYSIAQKPERCANPFASPGDRKQEGDARLRNQEDMLERWSFQGRRKHTP</sequence>
<keyword evidence="3" id="KW-1185">Reference proteome</keyword>
<protein>
    <submittedName>
        <fullName evidence="2">Uncharacterized protein</fullName>
    </submittedName>
</protein>
<organism evidence="2 3">
    <name type="scientific">Sphagnum jensenii</name>
    <dbReference type="NCBI Taxonomy" id="128206"/>
    <lineage>
        <taxon>Eukaryota</taxon>
        <taxon>Viridiplantae</taxon>
        <taxon>Streptophyta</taxon>
        <taxon>Embryophyta</taxon>
        <taxon>Bryophyta</taxon>
        <taxon>Sphagnophytina</taxon>
        <taxon>Sphagnopsida</taxon>
        <taxon>Sphagnales</taxon>
        <taxon>Sphagnaceae</taxon>
        <taxon>Sphagnum</taxon>
    </lineage>
</organism>
<name>A0ABP1BAW6_9BRYO</name>
<proteinExistence type="predicted"/>
<dbReference type="Proteomes" id="UP001497522">
    <property type="component" value="Chromosome 2"/>
</dbReference>
<reference evidence="2 3" key="1">
    <citation type="submission" date="2024-03" db="EMBL/GenBank/DDBJ databases">
        <authorList>
            <consortium name="ELIXIR-Norway"/>
            <consortium name="Elixir Norway"/>
        </authorList>
    </citation>
    <scope>NUCLEOTIDE SEQUENCE [LARGE SCALE GENOMIC DNA]</scope>
</reference>
<evidence type="ECO:0000313" key="2">
    <source>
        <dbReference type="EMBL" id="CAK9872122.1"/>
    </source>
</evidence>
<dbReference type="EMBL" id="OZ023703">
    <property type="protein sequence ID" value="CAK9872122.1"/>
    <property type="molecule type" value="Genomic_DNA"/>
</dbReference>
<feature type="compositionally biased region" description="Polar residues" evidence="1">
    <location>
        <begin position="48"/>
        <end position="63"/>
    </location>
</feature>